<dbReference type="Proteomes" id="UP001285441">
    <property type="component" value="Unassembled WGS sequence"/>
</dbReference>
<name>A0AAE0NH95_9PEZI</name>
<evidence type="ECO:0000313" key="3">
    <source>
        <dbReference type="Proteomes" id="UP001285441"/>
    </source>
</evidence>
<gene>
    <name evidence="2" type="ORF">B0H63DRAFT_204654</name>
</gene>
<feature type="region of interest" description="Disordered" evidence="1">
    <location>
        <begin position="197"/>
        <end position="248"/>
    </location>
</feature>
<feature type="region of interest" description="Disordered" evidence="1">
    <location>
        <begin position="1"/>
        <end position="77"/>
    </location>
</feature>
<feature type="compositionally biased region" description="Polar residues" evidence="1">
    <location>
        <begin position="30"/>
        <end position="41"/>
    </location>
</feature>
<accession>A0AAE0NH95</accession>
<dbReference type="AlphaFoldDB" id="A0AAE0NH95"/>
<proteinExistence type="predicted"/>
<feature type="compositionally biased region" description="Low complexity" evidence="1">
    <location>
        <begin position="131"/>
        <end position="146"/>
    </location>
</feature>
<organism evidence="2 3">
    <name type="scientific">Podospora didyma</name>
    <dbReference type="NCBI Taxonomy" id="330526"/>
    <lineage>
        <taxon>Eukaryota</taxon>
        <taxon>Fungi</taxon>
        <taxon>Dikarya</taxon>
        <taxon>Ascomycota</taxon>
        <taxon>Pezizomycotina</taxon>
        <taxon>Sordariomycetes</taxon>
        <taxon>Sordariomycetidae</taxon>
        <taxon>Sordariales</taxon>
        <taxon>Podosporaceae</taxon>
        <taxon>Podospora</taxon>
    </lineage>
</organism>
<feature type="region of interest" description="Disordered" evidence="1">
    <location>
        <begin position="127"/>
        <end position="152"/>
    </location>
</feature>
<evidence type="ECO:0000313" key="2">
    <source>
        <dbReference type="EMBL" id="KAK3381435.1"/>
    </source>
</evidence>
<feature type="compositionally biased region" description="Polar residues" evidence="1">
    <location>
        <begin position="236"/>
        <end position="245"/>
    </location>
</feature>
<evidence type="ECO:0008006" key="4">
    <source>
        <dbReference type="Google" id="ProtNLM"/>
    </source>
</evidence>
<protein>
    <recommendedName>
        <fullName evidence="4">Mating-type switching protein swi10</fullName>
    </recommendedName>
</protein>
<evidence type="ECO:0000256" key="1">
    <source>
        <dbReference type="SAM" id="MobiDB-lite"/>
    </source>
</evidence>
<keyword evidence="3" id="KW-1185">Reference proteome</keyword>
<dbReference type="EMBL" id="JAULSW010000005">
    <property type="protein sequence ID" value="KAK3381435.1"/>
    <property type="molecule type" value="Genomic_DNA"/>
</dbReference>
<reference evidence="2" key="1">
    <citation type="journal article" date="2023" name="Mol. Phylogenet. Evol.">
        <title>Genome-scale phylogeny and comparative genomics of the fungal order Sordariales.</title>
        <authorList>
            <person name="Hensen N."/>
            <person name="Bonometti L."/>
            <person name="Westerberg I."/>
            <person name="Brannstrom I.O."/>
            <person name="Guillou S."/>
            <person name="Cros-Aarteil S."/>
            <person name="Calhoun S."/>
            <person name="Haridas S."/>
            <person name="Kuo A."/>
            <person name="Mondo S."/>
            <person name="Pangilinan J."/>
            <person name="Riley R."/>
            <person name="LaButti K."/>
            <person name="Andreopoulos B."/>
            <person name="Lipzen A."/>
            <person name="Chen C."/>
            <person name="Yan M."/>
            <person name="Daum C."/>
            <person name="Ng V."/>
            <person name="Clum A."/>
            <person name="Steindorff A."/>
            <person name="Ohm R.A."/>
            <person name="Martin F."/>
            <person name="Silar P."/>
            <person name="Natvig D.O."/>
            <person name="Lalanne C."/>
            <person name="Gautier V."/>
            <person name="Ament-Velasquez S.L."/>
            <person name="Kruys A."/>
            <person name="Hutchinson M.I."/>
            <person name="Powell A.J."/>
            <person name="Barry K."/>
            <person name="Miller A.N."/>
            <person name="Grigoriev I.V."/>
            <person name="Debuchy R."/>
            <person name="Gladieux P."/>
            <person name="Hiltunen Thoren M."/>
            <person name="Johannesson H."/>
        </authorList>
    </citation>
    <scope>NUCLEOTIDE SEQUENCE</scope>
    <source>
        <strain evidence="2">CBS 232.78</strain>
    </source>
</reference>
<feature type="compositionally biased region" description="Low complexity" evidence="1">
    <location>
        <begin position="199"/>
        <end position="223"/>
    </location>
</feature>
<comment type="caution">
    <text evidence="2">The sequence shown here is derived from an EMBL/GenBank/DDBJ whole genome shotgun (WGS) entry which is preliminary data.</text>
</comment>
<sequence>MERTKARPLAEPQPVAAKTPVPRLRRKLQKSVTRQVKSTVTKRLGSGASNEADGGNKNDTKNKLSTQARPCLPLALPSPDLSDSKWTEFFRGSGCLSGQDSPAQSKECLKSPVNIIPEFSHLVVHDAQPRSSLSSSDSPASSTSTAMRRRRAKTPIYSIYQLDDMPRPSNALSKTPSIELIAEQYRALLDSRNSAWCDSQPDLPLPSQSSSGSGSDSDGQQLQAEAPIHKRDQPTELPSASSPISSDDETLVAFEEERVYFKPVSFSPEPMLSPVQFEHHLHPLRSPTPAAAAPDNLSLQICLDLLTRELSSALSKRPNRSSPETSALQVWVMIEAYERLRDQLSEAPRLRNEELRTMENMFDMWLRALYTIHDNLTGDGRASESDYEAELRTEDLD</sequence>
<reference evidence="2" key="2">
    <citation type="submission" date="2023-06" db="EMBL/GenBank/DDBJ databases">
        <authorList>
            <consortium name="Lawrence Berkeley National Laboratory"/>
            <person name="Haridas S."/>
            <person name="Hensen N."/>
            <person name="Bonometti L."/>
            <person name="Westerberg I."/>
            <person name="Brannstrom I.O."/>
            <person name="Guillou S."/>
            <person name="Cros-Aarteil S."/>
            <person name="Calhoun S."/>
            <person name="Kuo A."/>
            <person name="Mondo S."/>
            <person name="Pangilinan J."/>
            <person name="Riley R."/>
            <person name="LaButti K."/>
            <person name="Andreopoulos B."/>
            <person name="Lipzen A."/>
            <person name="Chen C."/>
            <person name="Yanf M."/>
            <person name="Daum C."/>
            <person name="Ng V."/>
            <person name="Clum A."/>
            <person name="Steindorff A."/>
            <person name="Ohm R."/>
            <person name="Martin F."/>
            <person name="Silar P."/>
            <person name="Natvig D."/>
            <person name="Lalanne C."/>
            <person name="Gautier V."/>
            <person name="Ament-velasquez S.L."/>
            <person name="Kruys A."/>
            <person name="Hutchinson M.I."/>
            <person name="Powell A.J."/>
            <person name="Barry K."/>
            <person name="Miller A.N."/>
            <person name="Grigoriev I.V."/>
            <person name="Debuchy R."/>
            <person name="Gladieux P."/>
            <person name="Thoren M.H."/>
            <person name="Johannesson H."/>
        </authorList>
    </citation>
    <scope>NUCLEOTIDE SEQUENCE</scope>
    <source>
        <strain evidence="2">CBS 232.78</strain>
    </source>
</reference>